<sequence>MNSPLVSTQWLSEHLNDTDLVVIDASMQVVLGKEPLVYEQLFVIPGAKDCQLEKQFFDHNALQANSMPTTEQFTQAAQALGIDQQSTVVIYDNQGIYASPRVWWMFKYMGFDKVFVLDGGLPQWLAESRPTVSSFAIASQPGNIQGGIEPQKVCDAQYVLTQIGSDTTDIIDARGAGRFNGSLPEPREGMRSGCIPSSFNLPFANVLDGFKMKSVEELQAIFAHVRSSDTGAQSAAEQRIFSCGSGITACILILASHVAGYEQTLLYDGSWAEWGANPDLPIA</sequence>
<keyword evidence="2" id="KW-0677">Repeat</keyword>
<evidence type="ECO:0000313" key="5">
    <source>
        <dbReference type="Proteomes" id="UP000502608"/>
    </source>
</evidence>
<organism evidence="4 5">
    <name type="scientific">Shewanella aestuarii</name>
    <dbReference type="NCBI Taxonomy" id="1028752"/>
    <lineage>
        <taxon>Bacteria</taxon>
        <taxon>Pseudomonadati</taxon>
        <taxon>Pseudomonadota</taxon>
        <taxon>Gammaproteobacteria</taxon>
        <taxon>Alteromonadales</taxon>
        <taxon>Shewanellaceae</taxon>
        <taxon>Shewanella</taxon>
    </lineage>
</organism>
<dbReference type="RefSeq" id="WP_167678960.1">
    <property type="nucleotide sequence ID" value="NZ_CP050313.1"/>
</dbReference>
<dbReference type="InterPro" id="IPR001763">
    <property type="entry name" value="Rhodanese-like_dom"/>
</dbReference>
<dbReference type="CDD" id="cd01448">
    <property type="entry name" value="TST_Repeat_1"/>
    <property type="match status" value="1"/>
</dbReference>
<accession>A0A6G9QMH6</accession>
<feature type="domain" description="Rhodanese" evidence="3">
    <location>
        <begin position="16"/>
        <end position="133"/>
    </location>
</feature>
<evidence type="ECO:0000313" key="4">
    <source>
        <dbReference type="EMBL" id="QIR15303.1"/>
    </source>
</evidence>
<keyword evidence="5" id="KW-1185">Reference proteome</keyword>
<dbReference type="PANTHER" id="PTHR11364">
    <property type="entry name" value="THIOSULFATE SULFERTANSFERASE"/>
    <property type="match status" value="1"/>
</dbReference>
<evidence type="ECO:0000256" key="1">
    <source>
        <dbReference type="ARBA" id="ARBA00022679"/>
    </source>
</evidence>
<dbReference type="InterPro" id="IPR045078">
    <property type="entry name" value="TST/MPST-like"/>
</dbReference>
<gene>
    <name evidence="4" type="ORF">HBH39_13065</name>
</gene>
<dbReference type="Gene3D" id="3.40.250.10">
    <property type="entry name" value="Rhodanese-like domain"/>
    <property type="match status" value="2"/>
</dbReference>
<proteinExistence type="predicted"/>
<protein>
    <submittedName>
        <fullName evidence="4">Sulfurtransferase</fullName>
    </submittedName>
</protein>
<evidence type="ECO:0000259" key="3">
    <source>
        <dbReference type="PROSITE" id="PS50206"/>
    </source>
</evidence>
<dbReference type="SMART" id="SM00450">
    <property type="entry name" value="RHOD"/>
    <property type="match status" value="2"/>
</dbReference>
<dbReference type="AlphaFoldDB" id="A0A6G9QMH6"/>
<evidence type="ECO:0000256" key="2">
    <source>
        <dbReference type="ARBA" id="ARBA00022737"/>
    </source>
</evidence>
<dbReference type="CDD" id="cd01449">
    <property type="entry name" value="TST_Repeat_2"/>
    <property type="match status" value="1"/>
</dbReference>
<dbReference type="EMBL" id="CP050313">
    <property type="protein sequence ID" value="QIR15303.1"/>
    <property type="molecule type" value="Genomic_DNA"/>
</dbReference>
<dbReference type="InterPro" id="IPR036873">
    <property type="entry name" value="Rhodanese-like_dom_sf"/>
</dbReference>
<dbReference type="SUPFAM" id="SSF52821">
    <property type="entry name" value="Rhodanese/Cell cycle control phosphatase"/>
    <property type="match status" value="2"/>
</dbReference>
<name>A0A6G9QMH6_9GAMM</name>
<keyword evidence="1 4" id="KW-0808">Transferase</keyword>
<dbReference type="PANTHER" id="PTHR11364:SF27">
    <property type="entry name" value="SULFURTRANSFERASE"/>
    <property type="match status" value="1"/>
</dbReference>
<dbReference type="KEGG" id="saes:HBH39_13065"/>
<dbReference type="PROSITE" id="PS50206">
    <property type="entry name" value="RHODANESE_3"/>
    <property type="match status" value="2"/>
</dbReference>
<reference evidence="4 5" key="1">
    <citation type="submission" date="2020-03" db="EMBL/GenBank/DDBJ databases">
        <title>Complete genome sequence of Shewanella sp.</title>
        <authorList>
            <person name="Kim Y.-S."/>
            <person name="Kim S.-J."/>
            <person name="Jung H.-K."/>
            <person name="Kim K.-H."/>
        </authorList>
    </citation>
    <scope>NUCLEOTIDE SEQUENCE [LARGE SCALE GENOMIC DNA]</scope>
    <source>
        <strain evidence="4 5">PN3F2</strain>
    </source>
</reference>
<feature type="domain" description="Rhodanese" evidence="3">
    <location>
        <begin position="164"/>
        <end position="283"/>
    </location>
</feature>
<dbReference type="Proteomes" id="UP000502608">
    <property type="component" value="Chromosome"/>
</dbReference>
<dbReference type="Pfam" id="PF00581">
    <property type="entry name" value="Rhodanese"/>
    <property type="match status" value="2"/>
</dbReference>
<dbReference type="GO" id="GO:0004792">
    <property type="term" value="F:thiosulfate-cyanide sulfurtransferase activity"/>
    <property type="evidence" value="ECO:0007669"/>
    <property type="project" value="TreeGrafter"/>
</dbReference>